<gene>
    <name evidence="5" type="ORF">F0562_017117</name>
</gene>
<dbReference type="GO" id="GO:0006952">
    <property type="term" value="P:defense response"/>
    <property type="evidence" value="ECO:0007669"/>
    <property type="project" value="UniProtKB-KW"/>
</dbReference>
<evidence type="ECO:0000256" key="1">
    <source>
        <dbReference type="ARBA" id="ARBA00022737"/>
    </source>
</evidence>
<sequence>MAESFVFDIAENVLGKLGSVALREIRLARGVKSELAKLKDTLLTIKVVLLDAEEQQRTNDRVSIWLRKLEAIFYDADDVFDEFGYEALQQEVAYRGTTMEKVKKVILKEKGFYSTWI</sequence>
<dbReference type="OrthoDB" id="2018467at2759"/>
<dbReference type="Pfam" id="PF18052">
    <property type="entry name" value="Rx_N"/>
    <property type="match status" value="1"/>
</dbReference>
<dbReference type="Proteomes" id="UP000325577">
    <property type="component" value="Linkage Group LG8"/>
</dbReference>
<protein>
    <recommendedName>
        <fullName evidence="4">Disease resistance N-terminal domain-containing protein</fullName>
    </recommendedName>
</protein>
<name>A0A5J4ZEW0_9ASTE</name>
<evidence type="ECO:0000313" key="6">
    <source>
        <dbReference type="Proteomes" id="UP000325577"/>
    </source>
</evidence>
<feature type="domain" description="Disease resistance N-terminal" evidence="4">
    <location>
        <begin position="11"/>
        <end position="97"/>
    </location>
</feature>
<organism evidence="5 6">
    <name type="scientific">Nyssa sinensis</name>
    <dbReference type="NCBI Taxonomy" id="561372"/>
    <lineage>
        <taxon>Eukaryota</taxon>
        <taxon>Viridiplantae</taxon>
        <taxon>Streptophyta</taxon>
        <taxon>Embryophyta</taxon>
        <taxon>Tracheophyta</taxon>
        <taxon>Spermatophyta</taxon>
        <taxon>Magnoliopsida</taxon>
        <taxon>eudicotyledons</taxon>
        <taxon>Gunneridae</taxon>
        <taxon>Pentapetalae</taxon>
        <taxon>asterids</taxon>
        <taxon>Cornales</taxon>
        <taxon>Nyssaceae</taxon>
        <taxon>Nyssa</taxon>
    </lineage>
</organism>
<dbReference type="AlphaFoldDB" id="A0A5J4ZEW0"/>
<accession>A0A5J4ZEW0</accession>
<evidence type="ECO:0000256" key="3">
    <source>
        <dbReference type="ARBA" id="ARBA00022821"/>
    </source>
</evidence>
<evidence type="ECO:0000256" key="2">
    <source>
        <dbReference type="ARBA" id="ARBA00022741"/>
    </source>
</evidence>
<keyword evidence="2" id="KW-0547">Nucleotide-binding</keyword>
<dbReference type="InterPro" id="IPR041118">
    <property type="entry name" value="Rx_N"/>
</dbReference>
<reference evidence="5 6" key="1">
    <citation type="submission" date="2019-09" db="EMBL/GenBank/DDBJ databases">
        <title>A chromosome-level genome assembly of the Chinese tupelo Nyssa sinensis.</title>
        <authorList>
            <person name="Yang X."/>
            <person name="Kang M."/>
            <person name="Yang Y."/>
            <person name="Xiong H."/>
            <person name="Wang M."/>
            <person name="Zhang Z."/>
            <person name="Wang Z."/>
            <person name="Wu H."/>
            <person name="Ma T."/>
            <person name="Liu J."/>
            <person name="Xi Z."/>
        </authorList>
    </citation>
    <scope>NUCLEOTIDE SEQUENCE [LARGE SCALE GENOMIC DNA]</scope>
    <source>
        <strain evidence="5">J267</strain>
        <tissue evidence="5">Leaf</tissue>
    </source>
</reference>
<proteinExistence type="predicted"/>
<dbReference type="EMBL" id="CM018051">
    <property type="protein sequence ID" value="KAA8517065.1"/>
    <property type="molecule type" value="Genomic_DNA"/>
</dbReference>
<keyword evidence="1" id="KW-0677">Repeat</keyword>
<dbReference type="Gene3D" id="1.20.5.4130">
    <property type="match status" value="1"/>
</dbReference>
<dbReference type="GO" id="GO:0000166">
    <property type="term" value="F:nucleotide binding"/>
    <property type="evidence" value="ECO:0007669"/>
    <property type="project" value="UniProtKB-KW"/>
</dbReference>
<evidence type="ECO:0000313" key="5">
    <source>
        <dbReference type="EMBL" id="KAA8517065.1"/>
    </source>
</evidence>
<keyword evidence="6" id="KW-1185">Reference proteome</keyword>
<evidence type="ECO:0000259" key="4">
    <source>
        <dbReference type="Pfam" id="PF18052"/>
    </source>
</evidence>
<keyword evidence="3" id="KW-0611">Plant defense</keyword>